<gene>
    <name evidence="2" type="ORF">MIN45_P1589</name>
</gene>
<dbReference type="AlphaFoldDB" id="A0AAU9CYU0"/>
<dbReference type="InterPro" id="IPR021244">
    <property type="entry name" value="DUF2802"/>
</dbReference>
<reference evidence="3" key="1">
    <citation type="journal article" date="2024" name="Int. J. Syst. Evol. Microbiol.">
        <title>Methylomarinovum tepidoasis sp. nov., a moderately thermophilic methanotroph of the family Methylothermaceae isolated from a deep-sea hydrothermal field.</title>
        <authorList>
            <person name="Hirayama H."/>
            <person name="Takaki Y."/>
            <person name="Abe M."/>
            <person name="Miyazaki M."/>
            <person name="Uematsu K."/>
            <person name="Matsui Y."/>
            <person name="Takai K."/>
        </authorList>
    </citation>
    <scope>NUCLEOTIDE SEQUENCE [LARGE SCALE GENOMIC DNA]</scope>
    <source>
        <strain evidence="3">IN45</strain>
    </source>
</reference>
<evidence type="ECO:0000256" key="1">
    <source>
        <dbReference type="SAM" id="Phobius"/>
    </source>
</evidence>
<organism evidence="2 3">
    <name type="scientific">Methylomarinovum tepidoasis</name>
    <dbReference type="NCBI Taxonomy" id="2840183"/>
    <lineage>
        <taxon>Bacteria</taxon>
        <taxon>Pseudomonadati</taxon>
        <taxon>Pseudomonadota</taxon>
        <taxon>Gammaproteobacteria</taxon>
        <taxon>Methylococcales</taxon>
        <taxon>Methylothermaceae</taxon>
        <taxon>Methylomarinovum</taxon>
    </lineage>
</organism>
<keyword evidence="1" id="KW-0472">Membrane</keyword>
<dbReference type="Proteomes" id="UP001321450">
    <property type="component" value="Chromosome"/>
</dbReference>
<name>A0AAU9CYU0_9GAMM</name>
<dbReference type="Pfam" id="PF10975">
    <property type="entry name" value="DUF2802"/>
    <property type="match status" value="1"/>
</dbReference>
<protein>
    <recommendedName>
        <fullName evidence="4">DUF2802 domain-containing protein</fullName>
    </recommendedName>
</protein>
<evidence type="ECO:0000313" key="2">
    <source>
        <dbReference type="EMBL" id="BCX89219.1"/>
    </source>
</evidence>
<keyword evidence="3" id="KW-1185">Reference proteome</keyword>
<dbReference type="EMBL" id="AP024718">
    <property type="protein sequence ID" value="BCX89219.1"/>
    <property type="molecule type" value="Genomic_DNA"/>
</dbReference>
<dbReference type="KEGG" id="meiy:MIN45_P1589"/>
<proteinExistence type="predicted"/>
<keyword evidence="1" id="KW-1133">Transmembrane helix</keyword>
<evidence type="ECO:0000313" key="3">
    <source>
        <dbReference type="Proteomes" id="UP001321450"/>
    </source>
</evidence>
<keyword evidence="1" id="KW-0812">Transmembrane</keyword>
<evidence type="ECO:0008006" key="4">
    <source>
        <dbReference type="Google" id="ProtNLM"/>
    </source>
</evidence>
<accession>A0AAU9CYU0</accession>
<dbReference type="RefSeq" id="WP_286291510.1">
    <property type="nucleotide sequence ID" value="NZ_AP024718.1"/>
</dbReference>
<sequence length="139" mass="15307">MSELSPPLVVVIAVLAAVVLVEAGFVIWLWRRQRQLERRLQAWVAGQRRQGQDIAGLCAAGLQIDTRLARLEQGLAETREWLQTRPPTETGGAASYQTAIELIREGAGVEALVSECGFTREEANLLIRLHRDETGAGFS</sequence>
<feature type="transmembrane region" description="Helical" evidence="1">
    <location>
        <begin position="6"/>
        <end position="30"/>
    </location>
</feature>